<dbReference type="RefSeq" id="WP_084283560.1">
    <property type="nucleotide sequence ID" value="NZ_FWXJ01000007.1"/>
</dbReference>
<protein>
    <recommendedName>
        <fullName evidence="6 15">Cyclic di-GMP-binding protein</fullName>
    </recommendedName>
    <alternativeName>
        <fullName evidence="14 15">Cellulose synthase regulatory subunit</fullName>
    </alternativeName>
</protein>
<evidence type="ECO:0000256" key="8">
    <source>
        <dbReference type="ARBA" id="ARBA00022519"/>
    </source>
</evidence>
<keyword evidence="9 15" id="KW-0973">c-di-GMP</keyword>
<evidence type="ECO:0000256" key="12">
    <source>
        <dbReference type="ARBA" id="ARBA00022989"/>
    </source>
</evidence>
<dbReference type="InterPro" id="IPR018513">
    <property type="entry name" value="Cell_synthase_bac"/>
</dbReference>
<evidence type="ECO:0000256" key="14">
    <source>
        <dbReference type="ARBA" id="ARBA00033444"/>
    </source>
</evidence>
<feature type="chain" id="PRO_5015215808" description="Cyclic di-GMP-binding protein" evidence="15">
    <location>
        <begin position="34"/>
        <end position="781"/>
    </location>
</feature>
<comment type="subunit">
    <text evidence="5 15">Tightly associated with the cellulose synthase catalytic subunit.</text>
</comment>
<reference evidence="16 17" key="1">
    <citation type="submission" date="2017-04" db="EMBL/GenBank/DDBJ databases">
        <authorList>
            <person name="Afonso C.L."/>
            <person name="Miller P.J."/>
            <person name="Scott M.A."/>
            <person name="Spackman E."/>
            <person name="Goraichik I."/>
            <person name="Dimitrov K.M."/>
            <person name="Suarez D.L."/>
            <person name="Swayne D.E."/>
        </authorList>
    </citation>
    <scope>NUCLEOTIDE SEQUENCE [LARGE SCALE GENOMIC DNA]</scope>
    <source>
        <strain evidence="16 17">VK13</strain>
    </source>
</reference>
<evidence type="ECO:0000256" key="4">
    <source>
        <dbReference type="ARBA" id="ARBA00010714"/>
    </source>
</evidence>
<comment type="function">
    <text evidence="1 15">Binds the cellulose synthase activator, bis-(3'-5') cyclic diguanylic acid (c-di-GMP).</text>
</comment>
<evidence type="ECO:0000256" key="5">
    <source>
        <dbReference type="ARBA" id="ARBA00011437"/>
    </source>
</evidence>
<sequence length="781" mass="87251">MSFPLPLPNSMHKKILYLACMGAFLLNGPTIFAQSSPNFLSKTKSNTYTLKEIGTIDPVLMKGLDARYDHLLNVRSDEVALGVKLKLQFYFSKYLQDNSELEVLVNDQVIKKIKLDGAKGNQLTTEEIEIPHQILTANNLITYKFRGHYSNNCEDPRDSRLWFVLGNKSQVEITTSQFATANDLSAFPIPFIDPDQQFPSTIPFVFAGSPDKSTLEAAGILSSYLGASAYQQKIKFKSVFNKIPTSGNAVIFVSDPEYLLNLNVKRINPEPSLAIIENPFDNLGKLLLVMGANGNAHKTSVLNLIDKKRLLSGNFVQLNDELPKFPKRLPYDAPAWVQTNKPIKISDISGAPTSDNLKVISYGSTVVPIDIPLPPDLYHIKGSSGIKVDLKFAFSLPDASKGESASLAISDDQRFVRDFTLTSQENSPFGKLKSYFNNKVAYYINFAKSLADSEESDIARIDQVKENHVKFEVPLFPNQSDLKLRAYFNYKYPRDLECVASTPIPLTQKMLYTNSSIDVSHVSHFIELPNLSVFAQKGFPFTRLADLSDTGVILNKNFNEQSISTYLTMLGFLGSKTHYPAIKVQVALDDQINDLRNKDLLIIDENNSSKVLKNWSIPEEHNSLALTLNKAATKLFGKLISMIDNSPVEEDEPVQVNDTNAGLGKIIGFESPLKSHKSVILLKGTSEFDFDNIQNALLQPADFKHPIEGTNALIYDDKVSSFDNGNYYDVGSLNIIEFIYWTLVKFPILFILFGLISIISLTMIMFTSLKSKTSRRISRSD</sequence>
<organism evidence="16 17">
    <name type="scientific">Polynucleobacter kasalickyi</name>
    <dbReference type="NCBI Taxonomy" id="1938817"/>
    <lineage>
        <taxon>Bacteria</taxon>
        <taxon>Pseudomonadati</taxon>
        <taxon>Pseudomonadota</taxon>
        <taxon>Betaproteobacteria</taxon>
        <taxon>Burkholderiales</taxon>
        <taxon>Burkholderiaceae</taxon>
        <taxon>Polynucleobacter</taxon>
    </lineage>
</organism>
<dbReference type="EMBL" id="FWXJ01000007">
    <property type="protein sequence ID" value="SMC54691.1"/>
    <property type="molecule type" value="Genomic_DNA"/>
</dbReference>
<dbReference type="STRING" id="1938817.SAMN06296008_10737"/>
<evidence type="ECO:0000256" key="1">
    <source>
        <dbReference type="ARBA" id="ARBA00002057"/>
    </source>
</evidence>
<evidence type="ECO:0000256" key="11">
    <source>
        <dbReference type="ARBA" id="ARBA00022916"/>
    </source>
</evidence>
<dbReference type="UniPathway" id="UPA00694"/>
<dbReference type="PANTHER" id="PTHR39083:SF1">
    <property type="entry name" value="CYCLIC DI-GMP-BINDING PROTEIN"/>
    <property type="match status" value="1"/>
</dbReference>
<dbReference type="Gene3D" id="2.60.120.260">
    <property type="entry name" value="Galactose-binding domain-like"/>
    <property type="match status" value="1"/>
</dbReference>
<dbReference type="OrthoDB" id="9806702at2"/>
<evidence type="ECO:0000256" key="6">
    <source>
        <dbReference type="ARBA" id="ARBA00021844"/>
    </source>
</evidence>
<feature type="transmembrane region" description="Helical" evidence="15">
    <location>
        <begin position="738"/>
        <end position="766"/>
    </location>
</feature>
<comment type="pathway">
    <text evidence="3 15">Glycan metabolism; bacterial cellulose biosynthesis.</text>
</comment>
<name>A0A1W2A2M5_9BURK</name>
<comment type="subcellular location">
    <subcellularLocation>
        <location evidence="2">Cell inner membrane</location>
        <topology evidence="2">Single-pass membrane protein</topology>
    </subcellularLocation>
</comment>
<evidence type="ECO:0000256" key="3">
    <source>
        <dbReference type="ARBA" id="ARBA00005186"/>
    </source>
</evidence>
<dbReference type="GO" id="GO:0006011">
    <property type="term" value="P:UDP-alpha-D-glucose metabolic process"/>
    <property type="evidence" value="ECO:0007669"/>
    <property type="project" value="InterPro"/>
</dbReference>
<keyword evidence="12 15" id="KW-1133">Transmembrane helix</keyword>
<proteinExistence type="inferred from homology"/>
<evidence type="ECO:0000256" key="9">
    <source>
        <dbReference type="ARBA" id="ARBA00022636"/>
    </source>
</evidence>
<dbReference type="Proteomes" id="UP000192708">
    <property type="component" value="Unassembled WGS sequence"/>
</dbReference>
<keyword evidence="15" id="KW-0732">Signal</keyword>
<evidence type="ECO:0000313" key="16">
    <source>
        <dbReference type="EMBL" id="SMC54691.1"/>
    </source>
</evidence>
<evidence type="ECO:0000256" key="15">
    <source>
        <dbReference type="RuleBase" id="RU365021"/>
    </source>
</evidence>
<dbReference type="PRINTS" id="PR01440">
    <property type="entry name" value="CELLSNTHASEB"/>
</dbReference>
<gene>
    <name evidence="16" type="ORF">SAMN06296008_10737</name>
</gene>
<comment type="similarity">
    <text evidence="4 15">Belongs to the AcsB/BcsB family.</text>
</comment>
<keyword evidence="17" id="KW-1185">Reference proteome</keyword>
<dbReference type="AlphaFoldDB" id="A0A1W2A2M5"/>
<dbReference type="GO" id="GO:0005886">
    <property type="term" value="C:plasma membrane"/>
    <property type="evidence" value="ECO:0007669"/>
    <property type="project" value="UniProtKB-SubCell"/>
</dbReference>
<keyword evidence="10 15" id="KW-0812">Transmembrane</keyword>
<keyword evidence="8 15" id="KW-0997">Cell inner membrane</keyword>
<evidence type="ECO:0000256" key="2">
    <source>
        <dbReference type="ARBA" id="ARBA00004377"/>
    </source>
</evidence>
<evidence type="ECO:0000256" key="13">
    <source>
        <dbReference type="ARBA" id="ARBA00023136"/>
    </source>
</evidence>
<evidence type="ECO:0000256" key="7">
    <source>
        <dbReference type="ARBA" id="ARBA00022475"/>
    </source>
</evidence>
<keyword evidence="13 15" id="KW-0472">Membrane</keyword>
<evidence type="ECO:0000256" key="10">
    <source>
        <dbReference type="ARBA" id="ARBA00022692"/>
    </source>
</evidence>
<dbReference type="Pfam" id="PF03170">
    <property type="entry name" value="BcsB"/>
    <property type="match status" value="1"/>
</dbReference>
<accession>A0A1W2A2M5</accession>
<dbReference type="InterPro" id="IPR003920">
    <property type="entry name" value="Cell_synth_B"/>
</dbReference>
<feature type="signal peptide" evidence="15">
    <location>
        <begin position="1"/>
        <end position="33"/>
    </location>
</feature>
<evidence type="ECO:0000313" key="17">
    <source>
        <dbReference type="Proteomes" id="UP000192708"/>
    </source>
</evidence>
<dbReference type="GO" id="GO:0030244">
    <property type="term" value="P:cellulose biosynthetic process"/>
    <property type="evidence" value="ECO:0007669"/>
    <property type="project" value="UniProtKB-KW"/>
</dbReference>
<keyword evidence="11 15" id="KW-0135">Cellulose biosynthesis</keyword>
<keyword evidence="7 15" id="KW-1003">Cell membrane</keyword>
<dbReference type="PANTHER" id="PTHR39083">
    <property type="entry name" value="CYCLIC DI-GMP-BINDING PROTEIN"/>
    <property type="match status" value="1"/>
</dbReference>